<dbReference type="EMBL" id="BK016109">
    <property type="protein sequence ID" value="DAF95625.1"/>
    <property type="molecule type" value="Genomic_DNA"/>
</dbReference>
<sequence length="64" mass="7118">MDLNLSWANLADKPSSTVAQIDQAVQNMHSHENKTVLDQLNEDASGTLTYKGKAVKTQWDSVSW</sequence>
<name>A0A8S5UM99_9CAUD</name>
<evidence type="ECO:0000313" key="1">
    <source>
        <dbReference type="EMBL" id="DAF95625.1"/>
    </source>
</evidence>
<organism evidence="1">
    <name type="scientific">Myoviridae sp. ctCo31</name>
    <dbReference type="NCBI Taxonomy" id="2825053"/>
    <lineage>
        <taxon>Viruses</taxon>
        <taxon>Duplodnaviria</taxon>
        <taxon>Heunggongvirae</taxon>
        <taxon>Uroviricota</taxon>
        <taxon>Caudoviricetes</taxon>
    </lineage>
</organism>
<accession>A0A8S5UM99</accession>
<reference evidence="1" key="1">
    <citation type="journal article" date="2021" name="Proc. Natl. Acad. Sci. U.S.A.">
        <title>A Catalog of Tens of Thousands of Viruses from Human Metagenomes Reveals Hidden Associations with Chronic Diseases.</title>
        <authorList>
            <person name="Tisza M.J."/>
            <person name="Buck C.B."/>
        </authorList>
    </citation>
    <scope>NUCLEOTIDE SEQUENCE</scope>
    <source>
        <strain evidence="1">CtCo31</strain>
    </source>
</reference>
<proteinExistence type="predicted"/>
<protein>
    <submittedName>
        <fullName evidence="1">Uncharacterized protein</fullName>
    </submittedName>
</protein>